<sequence length="56" mass="6499">MDLEANFGRAYFEQRRDRNRQLAARSATPALRNMHLEYARLYEQLLQAEDAQAASA</sequence>
<organism evidence="1 4">
    <name type="scientific">Sphingobium yanoikuyae</name>
    <name type="common">Sphingomonas yanoikuyae</name>
    <dbReference type="NCBI Taxonomy" id="13690"/>
    <lineage>
        <taxon>Bacteria</taxon>
        <taxon>Pseudomonadati</taxon>
        <taxon>Pseudomonadota</taxon>
        <taxon>Alphaproteobacteria</taxon>
        <taxon>Sphingomonadales</taxon>
        <taxon>Sphingomonadaceae</taxon>
        <taxon>Sphingobium</taxon>
    </lineage>
</organism>
<dbReference type="AlphaFoldDB" id="A0A084ETH3"/>
<evidence type="ECO:0000313" key="4">
    <source>
        <dbReference type="Proteomes" id="UP000028534"/>
    </source>
</evidence>
<accession>A0A084ETH3</accession>
<reference evidence="1 4" key="1">
    <citation type="submission" date="2014-03" db="EMBL/GenBank/DDBJ databases">
        <title>Genome sequence of Sphingobium yanoikuyae B1.</title>
        <authorList>
            <person name="Gan H.M."/>
            <person name="Gan H.Y."/>
            <person name="Savka M.A."/>
        </authorList>
    </citation>
    <scope>NUCLEOTIDE SEQUENCE [LARGE SCALE GENOMIC DNA]</scope>
    <source>
        <strain evidence="1 4">B1</strain>
    </source>
</reference>
<protein>
    <submittedName>
        <fullName evidence="1">Uncharacterized protein</fullName>
    </submittedName>
</protein>
<evidence type="ECO:0000313" key="5">
    <source>
        <dbReference type="Proteomes" id="UP000515377"/>
    </source>
</evidence>
<dbReference type="GeneID" id="57780346"/>
<evidence type="ECO:0000313" key="3">
    <source>
        <dbReference type="EMBL" id="QNG46191.1"/>
    </source>
</evidence>
<reference evidence="3 5" key="2">
    <citation type="submission" date="2020-07" db="EMBL/GenBank/DDBJ databases">
        <title>Whole genome sequence of Sphingobium yanoikuyae A3.</title>
        <authorList>
            <person name="Han S.-S."/>
        </authorList>
    </citation>
    <scope>NUCLEOTIDE SEQUENCE [LARGE SCALE GENOMIC DNA]</scope>
    <source>
        <strain evidence="3 5">A3</strain>
    </source>
</reference>
<dbReference type="RefSeq" id="WP_010336034.1">
    <property type="nucleotide sequence ID" value="NZ_CAIGKD010000013.1"/>
</dbReference>
<dbReference type="EMBL" id="CP060122">
    <property type="protein sequence ID" value="QNG46191.1"/>
    <property type="molecule type" value="Genomic_DNA"/>
</dbReference>
<gene>
    <name evidence="1" type="ORF">CP98_00717</name>
    <name evidence="3" type="ORF">H3V42_00435</name>
    <name evidence="2" type="ORF">N5J77_14890</name>
</gene>
<name>A0A084ETH3_SPHYA</name>
<dbReference type="Proteomes" id="UP000028534">
    <property type="component" value="Unassembled WGS sequence"/>
</dbReference>
<proteinExistence type="predicted"/>
<reference evidence="2" key="3">
    <citation type="submission" date="2022-09" db="EMBL/GenBank/DDBJ databases">
        <title>Intensive care unit water sources are persistently colonized with multi-drug resistant bacteria and are the site of extensive horizontal gene transfer of antibiotic resistance genes.</title>
        <authorList>
            <person name="Diorio-Toth L."/>
        </authorList>
    </citation>
    <scope>NUCLEOTIDE SEQUENCE</scope>
    <source>
        <strain evidence="2">GD03659</strain>
    </source>
</reference>
<dbReference type="EMBL" id="JAOCKX010000020">
    <property type="protein sequence ID" value="MDH2132413.1"/>
    <property type="molecule type" value="Genomic_DNA"/>
</dbReference>
<dbReference type="EMBL" id="JGVR01000002">
    <property type="protein sequence ID" value="KEZ21265.1"/>
    <property type="molecule type" value="Genomic_DNA"/>
</dbReference>
<dbReference type="PATRIC" id="fig|13690.10.peg.745"/>
<evidence type="ECO:0000313" key="2">
    <source>
        <dbReference type="EMBL" id="MDH2132413.1"/>
    </source>
</evidence>
<dbReference type="Proteomes" id="UP001162318">
    <property type="component" value="Unassembled WGS sequence"/>
</dbReference>
<dbReference type="Proteomes" id="UP000515377">
    <property type="component" value="Chromosome"/>
</dbReference>
<evidence type="ECO:0000313" key="1">
    <source>
        <dbReference type="EMBL" id="KEZ21265.1"/>
    </source>
</evidence>